<name>A0A484AZ74_DRONA</name>
<accession>A0A484AZ74</accession>
<organism evidence="2 3">
    <name type="scientific">Drosophila navojoa</name>
    <name type="common">Fruit fly</name>
    <dbReference type="NCBI Taxonomy" id="7232"/>
    <lineage>
        <taxon>Eukaryota</taxon>
        <taxon>Metazoa</taxon>
        <taxon>Ecdysozoa</taxon>
        <taxon>Arthropoda</taxon>
        <taxon>Hexapoda</taxon>
        <taxon>Insecta</taxon>
        <taxon>Pterygota</taxon>
        <taxon>Neoptera</taxon>
        <taxon>Endopterygota</taxon>
        <taxon>Diptera</taxon>
        <taxon>Brachycera</taxon>
        <taxon>Muscomorpha</taxon>
        <taxon>Ephydroidea</taxon>
        <taxon>Drosophilidae</taxon>
        <taxon>Drosophila</taxon>
    </lineage>
</organism>
<dbReference type="Proteomes" id="UP000295192">
    <property type="component" value="Unassembled WGS sequence"/>
</dbReference>
<feature type="chain" id="PRO_5019848464" evidence="1">
    <location>
        <begin position="24"/>
        <end position="139"/>
    </location>
</feature>
<sequence length="139" mass="15535">MKRNAYLWLLNLLILAASSPGSGYNAKVLAFQQFKNGSISHTQLLDTLPNEQSTLDSEIALKILKGSLFMYNSKCLPRGISGDECWTFLATKPLPEGSALSVECNRLLNSPRTGHHAFRRLLPRHYKNGFHEASIAEIY</sequence>
<evidence type="ECO:0000313" key="3">
    <source>
        <dbReference type="Proteomes" id="UP000295192"/>
    </source>
</evidence>
<keyword evidence="1" id="KW-0732">Signal</keyword>
<comment type="caution">
    <text evidence="2">The sequence shown here is derived from an EMBL/GenBank/DDBJ whole genome shotgun (WGS) entry which is preliminary data.</text>
</comment>
<dbReference type="EMBL" id="LSRL02000456">
    <property type="protein sequence ID" value="TDG40911.1"/>
    <property type="molecule type" value="Genomic_DNA"/>
</dbReference>
<evidence type="ECO:0000313" key="2">
    <source>
        <dbReference type="EMBL" id="TDG40911.1"/>
    </source>
</evidence>
<evidence type="ECO:0000256" key="1">
    <source>
        <dbReference type="SAM" id="SignalP"/>
    </source>
</evidence>
<feature type="signal peptide" evidence="1">
    <location>
        <begin position="1"/>
        <end position="23"/>
    </location>
</feature>
<reference evidence="2 3" key="1">
    <citation type="journal article" date="2019" name="J. Hered.">
        <title>An Improved Genome Assembly for Drosophila navojoa, the Basal Species in the mojavensis Cluster.</title>
        <authorList>
            <person name="Vanderlinde T."/>
            <person name="Dupim E.G."/>
            <person name="Nazario-Yepiz N.O."/>
            <person name="Carvalho A.B."/>
        </authorList>
    </citation>
    <scope>NUCLEOTIDE SEQUENCE [LARGE SCALE GENOMIC DNA]</scope>
    <source>
        <strain evidence="2">Navoj_Jal97</strain>
        <tissue evidence="2">Whole organism</tissue>
    </source>
</reference>
<gene>
    <name evidence="2" type="ORF">AWZ03_012669</name>
</gene>
<dbReference type="AlphaFoldDB" id="A0A484AZ74"/>
<dbReference type="OrthoDB" id="823504at2759"/>
<protein>
    <submittedName>
        <fullName evidence="2">Uncharacterized protein</fullName>
    </submittedName>
</protein>
<proteinExistence type="predicted"/>
<keyword evidence="3" id="KW-1185">Reference proteome</keyword>